<evidence type="ECO:0000256" key="3">
    <source>
        <dbReference type="ARBA" id="ARBA00022722"/>
    </source>
</evidence>
<dbReference type="PANTHER" id="PTHR38039:SF1">
    <property type="entry name" value="TOXIN YOEB"/>
    <property type="match status" value="1"/>
</dbReference>
<keyword evidence="3" id="KW-0540">Nuclease</keyword>
<dbReference type="InterPro" id="IPR035093">
    <property type="entry name" value="RelE/ParE_toxin_dom_sf"/>
</dbReference>
<evidence type="ECO:0000256" key="4">
    <source>
        <dbReference type="ARBA" id="ARBA00022759"/>
    </source>
</evidence>
<dbReference type="Proteomes" id="UP000321362">
    <property type="component" value="Chromosome"/>
</dbReference>
<dbReference type="GO" id="GO:0006401">
    <property type="term" value="P:RNA catabolic process"/>
    <property type="evidence" value="ECO:0007669"/>
    <property type="project" value="InterPro"/>
</dbReference>
<dbReference type="InterPro" id="IPR009614">
    <property type="entry name" value="YoeB_toxin"/>
</dbReference>
<keyword evidence="5" id="KW-0378">Hydrolase</keyword>
<comment type="similarity">
    <text evidence="1">Belongs to the YoeB family.</text>
</comment>
<keyword evidence="4" id="KW-0255">Endonuclease</keyword>
<dbReference type="AlphaFoldDB" id="A0A5B8W2U0"/>
<evidence type="ECO:0000256" key="2">
    <source>
        <dbReference type="ARBA" id="ARBA00022649"/>
    </source>
</evidence>
<dbReference type="NCBIfam" id="TIGR02116">
    <property type="entry name" value="toxin_Txe_YoeB"/>
    <property type="match status" value="1"/>
</dbReference>
<name>A0A5B8W2U0_9SPHI</name>
<dbReference type="GO" id="GO:0016787">
    <property type="term" value="F:hydrolase activity"/>
    <property type="evidence" value="ECO:0007669"/>
    <property type="project" value="UniProtKB-KW"/>
</dbReference>
<sequence>MRIGFSDQAWEDYLYWQTTDKSILRKINALVKDIERTPFEGSGKPEPLKHNLAGLWCRRINLEHCLVYKIDNGSIHIHQSHYHY</sequence>
<evidence type="ECO:0000313" key="7">
    <source>
        <dbReference type="EMBL" id="QEC77176.1"/>
    </source>
</evidence>
<dbReference type="Gene3D" id="3.30.2310.20">
    <property type="entry name" value="RelE-like"/>
    <property type="match status" value="1"/>
</dbReference>
<dbReference type="RefSeq" id="WP_147054631.1">
    <property type="nucleotide sequence ID" value="NZ_CP042437.1"/>
</dbReference>
<evidence type="ECO:0000256" key="5">
    <source>
        <dbReference type="ARBA" id="ARBA00022801"/>
    </source>
</evidence>
<accession>A0A5B8W2U0</accession>
<gene>
    <name evidence="7" type="ORF">FSB76_14935</name>
</gene>
<dbReference type="SUPFAM" id="SSF143011">
    <property type="entry name" value="RelE-like"/>
    <property type="match status" value="1"/>
</dbReference>
<dbReference type="KEGG" id="mgk:FSB76_14935"/>
<dbReference type="OrthoDB" id="9801102at2"/>
<dbReference type="Pfam" id="PF06769">
    <property type="entry name" value="YoeB_toxin"/>
    <property type="match status" value="1"/>
</dbReference>
<proteinExistence type="inferred from homology"/>
<protein>
    <recommendedName>
        <fullName evidence="6">Putative mRNA interferase YoeB</fullName>
    </recommendedName>
</protein>
<organism evidence="7 8">
    <name type="scientific">Mucilaginibacter ginsenosidivorax</name>
    <dbReference type="NCBI Taxonomy" id="862126"/>
    <lineage>
        <taxon>Bacteria</taxon>
        <taxon>Pseudomonadati</taxon>
        <taxon>Bacteroidota</taxon>
        <taxon>Sphingobacteriia</taxon>
        <taxon>Sphingobacteriales</taxon>
        <taxon>Sphingobacteriaceae</taxon>
        <taxon>Mucilaginibacter</taxon>
    </lineage>
</organism>
<evidence type="ECO:0000313" key="8">
    <source>
        <dbReference type="Proteomes" id="UP000321362"/>
    </source>
</evidence>
<evidence type="ECO:0000256" key="1">
    <source>
        <dbReference type="ARBA" id="ARBA00008172"/>
    </source>
</evidence>
<dbReference type="EMBL" id="CP042437">
    <property type="protein sequence ID" value="QEC77176.1"/>
    <property type="molecule type" value="Genomic_DNA"/>
</dbReference>
<dbReference type="PANTHER" id="PTHR38039">
    <property type="entry name" value="TOXIN YOEB"/>
    <property type="match status" value="1"/>
</dbReference>
<keyword evidence="8" id="KW-1185">Reference proteome</keyword>
<evidence type="ECO:0000256" key="6">
    <source>
        <dbReference type="ARBA" id="ARBA00030388"/>
    </source>
</evidence>
<dbReference type="GO" id="GO:0004519">
    <property type="term" value="F:endonuclease activity"/>
    <property type="evidence" value="ECO:0007669"/>
    <property type="project" value="UniProtKB-KW"/>
</dbReference>
<keyword evidence="2" id="KW-1277">Toxin-antitoxin system</keyword>
<reference evidence="7 8" key="1">
    <citation type="journal article" date="2013" name="J. Microbiol.">
        <title>Mucilaginibacter ginsenosidivorax sp. nov., with ginsenoside converting activity isolated from sediment.</title>
        <authorList>
            <person name="Kim J.K."/>
            <person name="Choi T.E."/>
            <person name="Liu Q.M."/>
            <person name="Park H.Y."/>
            <person name="Yi T.H."/>
            <person name="Yoon M.H."/>
            <person name="Kim S.C."/>
            <person name="Im W.T."/>
        </authorList>
    </citation>
    <scope>NUCLEOTIDE SEQUENCE [LARGE SCALE GENOMIC DNA]</scope>
    <source>
        <strain evidence="7 8">KHI28</strain>
    </source>
</reference>